<dbReference type="EMBL" id="FNAB01000013">
    <property type="protein sequence ID" value="SDE26067.1"/>
    <property type="molecule type" value="Genomic_DNA"/>
</dbReference>
<keyword evidence="4" id="KW-1185">Reference proteome</keyword>
<sequence length="257" mass="25202">MVGAVTPRGPVLVAALSAAAVLLTGCGTSPGGAASGAEASLAPLPAPVAAPPNPGAAPITDEARLQAALLTTGQLPAGFAVLPDPVRDLGLPPLPEDTAAGSETDRSSTDPQVCAGVLREVADQSPGATTRAASRFSGPDFASIDTDAASYAGDGAAQAFAHLQSTLASCAEYRGTDADGIAVQYRLGGLEQPSVGDASTAVRLVTTSEGFTMISDVVVAVVGPTVVQVAATGQQPVEPEVLAGLAAAAVNRLRAGV</sequence>
<dbReference type="Proteomes" id="UP000199417">
    <property type="component" value="Unassembled WGS sequence"/>
</dbReference>
<feature type="signal peptide" evidence="2">
    <location>
        <begin position="1"/>
        <end position="33"/>
    </location>
</feature>
<evidence type="ECO:0000313" key="4">
    <source>
        <dbReference type="Proteomes" id="UP000199417"/>
    </source>
</evidence>
<proteinExistence type="predicted"/>
<name>A0A1G7BGR9_9NOCA</name>
<organism evidence="3 4">
    <name type="scientific">Rhodococcus tukisamuensis</name>
    <dbReference type="NCBI Taxonomy" id="168276"/>
    <lineage>
        <taxon>Bacteria</taxon>
        <taxon>Bacillati</taxon>
        <taxon>Actinomycetota</taxon>
        <taxon>Actinomycetes</taxon>
        <taxon>Mycobacteriales</taxon>
        <taxon>Nocardiaceae</taxon>
        <taxon>Rhodococcus</taxon>
    </lineage>
</organism>
<protein>
    <recommendedName>
        <fullName evidence="5">PknH-like extracellular domain-containing protein</fullName>
    </recommendedName>
</protein>
<evidence type="ECO:0000256" key="2">
    <source>
        <dbReference type="SAM" id="SignalP"/>
    </source>
</evidence>
<evidence type="ECO:0000256" key="1">
    <source>
        <dbReference type="SAM" id="MobiDB-lite"/>
    </source>
</evidence>
<dbReference type="STRING" id="168276.SAMN05444580_11329"/>
<gene>
    <name evidence="3" type="ORF">SAMN05444580_11329</name>
</gene>
<evidence type="ECO:0008006" key="5">
    <source>
        <dbReference type="Google" id="ProtNLM"/>
    </source>
</evidence>
<feature type="chain" id="PRO_5039025619" description="PknH-like extracellular domain-containing protein" evidence="2">
    <location>
        <begin position="34"/>
        <end position="257"/>
    </location>
</feature>
<keyword evidence="2" id="KW-0732">Signal</keyword>
<accession>A0A1G7BGR9</accession>
<reference evidence="3 4" key="1">
    <citation type="submission" date="2016-10" db="EMBL/GenBank/DDBJ databases">
        <authorList>
            <person name="de Groot N.N."/>
        </authorList>
    </citation>
    <scope>NUCLEOTIDE SEQUENCE [LARGE SCALE GENOMIC DNA]</scope>
    <source>
        <strain evidence="3 4">JCM 11308</strain>
    </source>
</reference>
<feature type="region of interest" description="Disordered" evidence="1">
    <location>
        <begin position="88"/>
        <end position="110"/>
    </location>
</feature>
<evidence type="ECO:0000313" key="3">
    <source>
        <dbReference type="EMBL" id="SDE26067.1"/>
    </source>
</evidence>
<dbReference type="AlphaFoldDB" id="A0A1G7BGR9"/>